<comment type="pathway">
    <text evidence="6">Cofactor biosynthesis; adenosylcobalamin biosynthesis; adenosylcobalamin from cob(II)yrinate a,c-diamide: step 2/7.</text>
</comment>
<dbReference type="OrthoDB" id="9778896at2"/>
<dbReference type="GO" id="GO:0008817">
    <property type="term" value="F:corrinoid adenosyltransferase activity"/>
    <property type="evidence" value="ECO:0007669"/>
    <property type="project" value="UniProtKB-UniRule"/>
</dbReference>
<dbReference type="Proteomes" id="UP000001822">
    <property type="component" value="Chromosome"/>
</dbReference>
<dbReference type="Gene3D" id="1.20.1200.10">
    <property type="entry name" value="Cobalamin adenosyltransferase-like"/>
    <property type="match status" value="1"/>
</dbReference>
<evidence type="ECO:0000256" key="2">
    <source>
        <dbReference type="ARBA" id="ARBA00011233"/>
    </source>
</evidence>
<evidence type="ECO:0000256" key="1">
    <source>
        <dbReference type="ARBA" id="ARBA00007487"/>
    </source>
</evidence>
<reference evidence="8 9" key="1">
    <citation type="journal article" date="2007" name="Appl. Environ. Microbiol.">
        <title>Genome sequence of the cellulolytic gliding bacterium Cytophaga hutchinsonii.</title>
        <authorList>
            <person name="Xie G."/>
            <person name="Bruce D.C."/>
            <person name="Challacombe J.F."/>
            <person name="Chertkov O."/>
            <person name="Detter J.C."/>
            <person name="Gilna P."/>
            <person name="Han C.S."/>
            <person name="Lucas S."/>
            <person name="Misra M."/>
            <person name="Myers G.L."/>
            <person name="Richardson P."/>
            <person name="Tapia R."/>
            <person name="Thayer N."/>
            <person name="Thompson L.S."/>
            <person name="Brettin T.S."/>
            <person name="Henrissat B."/>
            <person name="Wilson D.B."/>
            <person name="McBride M.J."/>
        </authorList>
    </citation>
    <scope>NUCLEOTIDE SEQUENCE [LARGE SCALE GENOMIC DNA]</scope>
    <source>
        <strain evidence="9">ATCC 33406 / DSM 1761 / CIP 103989 / NBRC 15051 / NCIMB 9469 / D465</strain>
    </source>
</reference>
<dbReference type="RefSeq" id="WP_011586189.1">
    <property type="nucleotide sequence ID" value="NC_008255.1"/>
</dbReference>
<dbReference type="SUPFAM" id="SSF89028">
    <property type="entry name" value="Cobalamin adenosyltransferase-like"/>
    <property type="match status" value="1"/>
</dbReference>
<dbReference type="GO" id="GO:0005524">
    <property type="term" value="F:ATP binding"/>
    <property type="evidence" value="ECO:0007669"/>
    <property type="project" value="UniProtKB-UniRule"/>
</dbReference>
<dbReference type="PANTHER" id="PTHR12213">
    <property type="entry name" value="CORRINOID ADENOSYLTRANSFERASE"/>
    <property type="match status" value="1"/>
</dbReference>
<keyword evidence="5 6" id="KW-0067">ATP-binding</keyword>
<keyword evidence="6" id="KW-0169">Cobalamin biosynthesis</keyword>
<sequence>MKIYTKGGDKGKTSLLGGTRVPKHHIRIEAYGTTDELNSCIGLLIEELPNDSDQKALLKTVQYKIFELGASLATEPDKQQLYAPDLTEAHIQQLEEAIDAMQAVLPEQKYFVLPGGHRSVAMAHLCRTVCRRAERQVVLLNEKDPVHPVILPFLNRLSDYLFVVSRKLAQDFGADEVFWIPEKA</sequence>
<comment type="subunit">
    <text evidence="2">Homotrimer.</text>
</comment>
<dbReference type="InterPro" id="IPR016030">
    <property type="entry name" value="CblAdoTrfase-like"/>
</dbReference>
<keyword evidence="9" id="KW-1185">Reference proteome</keyword>
<comment type="similarity">
    <text evidence="1 6">Belongs to the Cob(I)alamin adenosyltransferase family.</text>
</comment>
<dbReference type="InterPro" id="IPR036451">
    <property type="entry name" value="CblAdoTrfase-like_sf"/>
</dbReference>
<dbReference type="UniPathway" id="UPA00148">
    <property type="reaction ID" value="UER00233"/>
</dbReference>
<dbReference type="InterPro" id="IPR029499">
    <property type="entry name" value="PduO-typ"/>
</dbReference>
<dbReference type="PANTHER" id="PTHR12213:SF0">
    <property type="entry name" value="CORRINOID ADENOSYLTRANSFERASE MMAB"/>
    <property type="match status" value="1"/>
</dbReference>
<proteinExistence type="inferred from homology"/>
<evidence type="ECO:0000313" key="9">
    <source>
        <dbReference type="Proteomes" id="UP000001822"/>
    </source>
</evidence>
<keyword evidence="3 6" id="KW-0808">Transferase</keyword>
<comment type="catalytic activity">
    <reaction evidence="6">
        <text>2 cob(II)yrinate a,c diamide + reduced [electron-transfer flavoprotein] + 2 ATP = 2 adenosylcob(III)yrinate a,c-diamide + 2 triphosphate + oxidized [electron-transfer flavoprotein] + 3 H(+)</text>
        <dbReference type="Rhea" id="RHEA:11528"/>
        <dbReference type="Rhea" id="RHEA-COMP:10685"/>
        <dbReference type="Rhea" id="RHEA-COMP:10686"/>
        <dbReference type="ChEBI" id="CHEBI:15378"/>
        <dbReference type="ChEBI" id="CHEBI:18036"/>
        <dbReference type="ChEBI" id="CHEBI:30616"/>
        <dbReference type="ChEBI" id="CHEBI:57692"/>
        <dbReference type="ChEBI" id="CHEBI:58307"/>
        <dbReference type="ChEBI" id="CHEBI:58503"/>
        <dbReference type="ChEBI" id="CHEBI:58537"/>
        <dbReference type="EC" id="2.5.1.17"/>
    </reaction>
</comment>
<dbReference type="GO" id="GO:0009236">
    <property type="term" value="P:cobalamin biosynthetic process"/>
    <property type="evidence" value="ECO:0007669"/>
    <property type="project" value="UniProtKB-UniRule"/>
</dbReference>
<evidence type="ECO:0000256" key="4">
    <source>
        <dbReference type="ARBA" id="ARBA00022741"/>
    </source>
</evidence>
<dbReference type="KEGG" id="chu:CHU_2831"/>
<dbReference type="EC" id="2.5.1.17" evidence="6"/>
<protein>
    <recommendedName>
        <fullName evidence="6">Corrinoid adenosyltransferase</fullName>
        <ecNumber evidence="6">2.5.1.17</ecNumber>
    </recommendedName>
    <alternativeName>
        <fullName evidence="6">Cob(II)alamin adenosyltransferase</fullName>
    </alternativeName>
    <alternativeName>
        <fullName evidence="6">Cob(II)yrinic acid a,c-diamide adenosyltransferase</fullName>
    </alternativeName>
    <alternativeName>
        <fullName evidence="6">Cobinamide/cobalamin adenosyltransferase</fullName>
    </alternativeName>
</protein>
<dbReference type="Pfam" id="PF01923">
    <property type="entry name" value="Cob_adeno_trans"/>
    <property type="match status" value="1"/>
</dbReference>
<accession>A0A6N4SUJ2</accession>
<evidence type="ECO:0000256" key="5">
    <source>
        <dbReference type="ARBA" id="ARBA00022840"/>
    </source>
</evidence>
<keyword evidence="4 6" id="KW-0547">Nucleotide-binding</keyword>
<gene>
    <name evidence="8" type="primary">pduO</name>
    <name evidence="8" type="ordered locus">CHU_2831</name>
</gene>
<dbReference type="AlphaFoldDB" id="A0A6N4SUJ2"/>
<dbReference type="NCBIfam" id="TIGR00636">
    <property type="entry name" value="PduO_Nterm"/>
    <property type="match status" value="1"/>
</dbReference>
<evidence type="ECO:0000313" key="8">
    <source>
        <dbReference type="EMBL" id="ABG60079.1"/>
    </source>
</evidence>
<feature type="domain" description="Cobalamin adenosyltransferase-like" evidence="7">
    <location>
        <begin position="3"/>
        <end position="167"/>
    </location>
</feature>
<evidence type="ECO:0000259" key="7">
    <source>
        <dbReference type="Pfam" id="PF01923"/>
    </source>
</evidence>
<name>A0A6N4SUJ2_CYTH3</name>
<evidence type="ECO:0000256" key="3">
    <source>
        <dbReference type="ARBA" id="ARBA00022679"/>
    </source>
</evidence>
<dbReference type="FunFam" id="1.20.1200.10:FF:000001">
    <property type="entry name" value="Cob(I)yrinic acid a,c-diamide adenosyltransferase"/>
    <property type="match status" value="1"/>
</dbReference>
<dbReference type="EMBL" id="CP000383">
    <property type="protein sequence ID" value="ABG60079.1"/>
    <property type="molecule type" value="Genomic_DNA"/>
</dbReference>
<organism evidence="8 9">
    <name type="scientific">Cytophaga hutchinsonii (strain ATCC 33406 / DSM 1761 / CIP 103989 / NBRC 15051 / NCIMB 9469 / D465)</name>
    <dbReference type="NCBI Taxonomy" id="269798"/>
    <lineage>
        <taxon>Bacteria</taxon>
        <taxon>Pseudomonadati</taxon>
        <taxon>Bacteroidota</taxon>
        <taxon>Cytophagia</taxon>
        <taxon>Cytophagales</taxon>
        <taxon>Cytophagaceae</taxon>
        <taxon>Cytophaga</taxon>
    </lineage>
</organism>
<evidence type="ECO:0000256" key="6">
    <source>
        <dbReference type="RuleBase" id="RU366026"/>
    </source>
</evidence>
<comment type="catalytic activity">
    <reaction evidence="6">
        <text>2 cob(II)alamin + reduced [electron-transfer flavoprotein] + 2 ATP = 2 adenosylcob(III)alamin + 2 triphosphate + oxidized [electron-transfer flavoprotein] + 3 H(+)</text>
        <dbReference type="Rhea" id="RHEA:28671"/>
        <dbReference type="Rhea" id="RHEA-COMP:10685"/>
        <dbReference type="Rhea" id="RHEA-COMP:10686"/>
        <dbReference type="ChEBI" id="CHEBI:15378"/>
        <dbReference type="ChEBI" id="CHEBI:16304"/>
        <dbReference type="ChEBI" id="CHEBI:18036"/>
        <dbReference type="ChEBI" id="CHEBI:18408"/>
        <dbReference type="ChEBI" id="CHEBI:30616"/>
        <dbReference type="ChEBI" id="CHEBI:57692"/>
        <dbReference type="ChEBI" id="CHEBI:58307"/>
        <dbReference type="EC" id="2.5.1.17"/>
    </reaction>
</comment>